<dbReference type="InterPro" id="IPR036291">
    <property type="entry name" value="NAD(P)-bd_dom_sf"/>
</dbReference>
<evidence type="ECO:0000313" key="3">
    <source>
        <dbReference type="Proteomes" id="UP000270743"/>
    </source>
</evidence>
<name>A0A3S4EPQ8_9RHOB</name>
<dbReference type="Gene3D" id="3.40.50.720">
    <property type="entry name" value="NAD(P)-binding Rossmann-like Domain"/>
    <property type="match status" value="1"/>
</dbReference>
<evidence type="ECO:0000259" key="1">
    <source>
        <dbReference type="Pfam" id="PF01370"/>
    </source>
</evidence>
<accession>A0A3S4EPQ8</accession>
<dbReference type="SUPFAM" id="SSF51735">
    <property type="entry name" value="NAD(P)-binding Rossmann-fold domains"/>
    <property type="match status" value="1"/>
</dbReference>
<dbReference type="AlphaFoldDB" id="A0A3S4EPQ8"/>
<dbReference type="OrthoDB" id="9814124at2"/>
<sequence>MRIALTGASGIVGGFVLRAAQAAGHPVTRLDRGSGFQLGDAPDLGGHDALIHCAFAHAPGRYRGGEGDNPEAFLRLNGDGTRRLFDAAARDGVDRIVFLSSRAVHDGHPAGTALPDDLPARPADLYGQVKADAEAHLAGLPVRGTAIRATGVYGLPGKWHDLFTDYRAGRPIPPRIATEVHGDDLAAAVLLLLTQPDPPDQVNCSDLILDRHDLLAEVRTLTGCPHPLPARADPAPLRVQTCDRLRAMGWQPGGMAKLRATLPGLLTSSLPQYPRG</sequence>
<dbReference type="CDD" id="cd08946">
    <property type="entry name" value="SDR_e"/>
    <property type="match status" value="1"/>
</dbReference>
<proteinExistence type="predicted"/>
<reference evidence="2 3" key="1">
    <citation type="submission" date="2018-12" db="EMBL/GenBank/DDBJ databases">
        <authorList>
            <person name="Criscuolo A."/>
        </authorList>
    </citation>
    <scope>NUCLEOTIDE SEQUENCE [LARGE SCALE GENOMIC DNA]</scope>
    <source>
        <strain evidence="2">ACIP1116241</strain>
    </source>
</reference>
<keyword evidence="3" id="KW-1185">Reference proteome</keyword>
<feature type="domain" description="NAD-dependent epimerase/dehydratase" evidence="1">
    <location>
        <begin position="3"/>
        <end position="137"/>
    </location>
</feature>
<dbReference type="RefSeq" id="WP_126152791.1">
    <property type="nucleotide sequence ID" value="NZ_UZWE01000015.1"/>
</dbReference>
<dbReference type="InterPro" id="IPR050177">
    <property type="entry name" value="Lipid_A_modif_metabolic_enz"/>
</dbReference>
<organism evidence="2 3">
    <name type="scientific">Paracoccus haematequi</name>
    <dbReference type="NCBI Taxonomy" id="2491866"/>
    <lineage>
        <taxon>Bacteria</taxon>
        <taxon>Pseudomonadati</taxon>
        <taxon>Pseudomonadota</taxon>
        <taxon>Alphaproteobacteria</taxon>
        <taxon>Rhodobacterales</taxon>
        <taxon>Paracoccaceae</taxon>
        <taxon>Paracoccus</taxon>
    </lineage>
</organism>
<evidence type="ECO:0000313" key="2">
    <source>
        <dbReference type="EMBL" id="VDS07070.1"/>
    </source>
</evidence>
<dbReference type="EMBL" id="UZWE01000015">
    <property type="protein sequence ID" value="VDS07070.1"/>
    <property type="molecule type" value="Genomic_DNA"/>
</dbReference>
<dbReference type="InterPro" id="IPR001509">
    <property type="entry name" value="Epimerase_deHydtase"/>
</dbReference>
<gene>
    <name evidence="2" type="ORF">PARHAE_00242</name>
</gene>
<dbReference type="Pfam" id="PF01370">
    <property type="entry name" value="Epimerase"/>
    <property type="match status" value="1"/>
</dbReference>
<protein>
    <submittedName>
        <fullName evidence="2">NAD dependent epimerase/dehydratase family protein</fullName>
    </submittedName>
</protein>
<dbReference type="Proteomes" id="UP000270743">
    <property type="component" value="Unassembled WGS sequence"/>
</dbReference>
<dbReference type="PANTHER" id="PTHR43245">
    <property type="entry name" value="BIFUNCTIONAL POLYMYXIN RESISTANCE PROTEIN ARNA"/>
    <property type="match status" value="1"/>
</dbReference>